<evidence type="ECO:0000259" key="11">
    <source>
        <dbReference type="PROSITE" id="PS00434"/>
    </source>
</evidence>
<evidence type="ECO:0000256" key="9">
    <source>
        <dbReference type="SAM" id="Coils"/>
    </source>
</evidence>
<name>A0AA88AVL8_FICCA</name>
<dbReference type="Proteomes" id="UP001187192">
    <property type="component" value="Unassembled WGS sequence"/>
</dbReference>
<dbReference type="InterPro" id="IPR036388">
    <property type="entry name" value="WH-like_DNA-bd_sf"/>
</dbReference>
<dbReference type="InterPro" id="IPR036390">
    <property type="entry name" value="WH_DNA-bd_sf"/>
</dbReference>
<evidence type="ECO:0000313" key="13">
    <source>
        <dbReference type="Proteomes" id="UP001187192"/>
    </source>
</evidence>
<dbReference type="GO" id="GO:0006357">
    <property type="term" value="P:regulation of transcription by RNA polymerase II"/>
    <property type="evidence" value="ECO:0007669"/>
    <property type="project" value="TreeGrafter"/>
</dbReference>
<dbReference type="PANTHER" id="PTHR10015:SF298">
    <property type="entry name" value="HEAT STRESS TRANSCRIPTION FACTOR A-9"/>
    <property type="match status" value="1"/>
</dbReference>
<dbReference type="PROSITE" id="PS00434">
    <property type="entry name" value="HSF_DOMAIN"/>
    <property type="match status" value="1"/>
</dbReference>
<keyword evidence="9" id="KW-0175">Coiled coil</keyword>
<dbReference type="GO" id="GO:0034605">
    <property type="term" value="P:cellular response to heat"/>
    <property type="evidence" value="ECO:0007669"/>
    <property type="project" value="TreeGrafter"/>
</dbReference>
<protein>
    <recommendedName>
        <fullName evidence="11">HSF-type DNA-binding domain-containing protein</fullName>
    </recommendedName>
</protein>
<organism evidence="12 13">
    <name type="scientific">Ficus carica</name>
    <name type="common">Common fig</name>
    <dbReference type="NCBI Taxonomy" id="3494"/>
    <lineage>
        <taxon>Eukaryota</taxon>
        <taxon>Viridiplantae</taxon>
        <taxon>Streptophyta</taxon>
        <taxon>Embryophyta</taxon>
        <taxon>Tracheophyta</taxon>
        <taxon>Spermatophyta</taxon>
        <taxon>Magnoliopsida</taxon>
        <taxon>eudicotyledons</taxon>
        <taxon>Gunneridae</taxon>
        <taxon>Pentapetalae</taxon>
        <taxon>rosids</taxon>
        <taxon>fabids</taxon>
        <taxon>Rosales</taxon>
        <taxon>Moraceae</taxon>
        <taxon>Ficeae</taxon>
        <taxon>Ficus</taxon>
    </lineage>
</organism>
<reference evidence="12" key="1">
    <citation type="submission" date="2023-07" db="EMBL/GenBank/DDBJ databases">
        <title>draft genome sequence of fig (Ficus carica).</title>
        <authorList>
            <person name="Takahashi T."/>
            <person name="Nishimura K."/>
        </authorList>
    </citation>
    <scope>NUCLEOTIDE SEQUENCE</scope>
</reference>
<keyword evidence="6" id="KW-0804">Transcription</keyword>
<dbReference type="SUPFAM" id="SSF46785">
    <property type="entry name" value="Winged helix' DNA-binding domain"/>
    <property type="match status" value="1"/>
</dbReference>
<evidence type="ECO:0000256" key="1">
    <source>
        <dbReference type="ARBA" id="ARBA00004123"/>
    </source>
</evidence>
<evidence type="ECO:0000256" key="4">
    <source>
        <dbReference type="ARBA" id="ARBA00023016"/>
    </source>
</evidence>
<dbReference type="AlphaFoldDB" id="A0AA88AVL8"/>
<feature type="region of interest" description="Disordered" evidence="10">
    <location>
        <begin position="29"/>
        <end position="103"/>
    </location>
</feature>
<dbReference type="SMART" id="SM00415">
    <property type="entry name" value="HSF"/>
    <property type="match status" value="1"/>
</dbReference>
<dbReference type="Gene3D" id="1.10.10.10">
    <property type="entry name" value="Winged helix-like DNA-binding domain superfamily/Winged helix DNA-binding domain"/>
    <property type="match status" value="1"/>
</dbReference>
<keyword evidence="7" id="KW-0539">Nucleus</keyword>
<keyword evidence="5" id="KW-0238">DNA-binding</keyword>
<evidence type="ECO:0000256" key="8">
    <source>
        <dbReference type="ARBA" id="ARBA00061350"/>
    </source>
</evidence>
<comment type="similarity">
    <text evidence="8">Belongs to the HSF family. Class A subfamily.</text>
</comment>
<comment type="subcellular location">
    <subcellularLocation>
        <location evidence="1">Nucleus</location>
    </subcellularLocation>
</comment>
<evidence type="ECO:0000256" key="6">
    <source>
        <dbReference type="ARBA" id="ARBA00023163"/>
    </source>
</evidence>
<dbReference type="GO" id="GO:0003700">
    <property type="term" value="F:DNA-binding transcription factor activity"/>
    <property type="evidence" value="ECO:0007669"/>
    <property type="project" value="InterPro"/>
</dbReference>
<dbReference type="GO" id="GO:0000978">
    <property type="term" value="F:RNA polymerase II cis-regulatory region sequence-specific DNA binding"/>
    <property type="evidence" value="ECO:0007669"/>
    <property type="project" value="TreeGrafter"/>
</dbReference>
<feature type="coiled-coil region" evidence="9">
    <location>
        <begin position="263"/>
        <end position="311"/>
    </location>
</feature>
<evidence type="ECO:0000256" key="5">
    <source>
        <dbReference type="ARBA" id="ARBA00023125"/>
    </source>
</evidence>
<accession>A0AA88AVL8</accession>
<dbReference type="PANTHER" id="PTHR10015">
    <property type="entry name" value="HEAT SHOCK TRANSCRIPTION FACTOR"/>
    <property type="match status" value="1"/>
</dbReference>
<evidence type="ECO:0000256" key="3">
    <source>
        <dbReference type="ARBA" id="ARBA00023015"/>
    </source>
</evidence>
<keyword evidence="2" id="KW-0597">Phosphoprotein</keyword>
<evidence type="ECO:0000256" key="7">
    <source>
        <dbReference type="ARBA" id="ARBA00023242"/>
    </source>
</evidence>
<dbReference type="GO" id="GO:0005634">
    <property type="term" value="C:nucleus"/>
    <property type="evidence" value="ECO:0007669"/>
    <property type="project" value="UniProtKB-SubCell"/>
</dbReference>
<proteinExistence type="inferred from homology"/>
<dbReference type="EMBL" id="BTGU01000044">
    <property type="protein sequence ID" value="GMN53086.1"/>
    <property type="molecule type" value="Genomic_DNA"/>
</dbReference>
<feature type="compositionally biased region" description="Pro residues" evidence="10">
    <location>
        <begin position="78"/>
        <end position="91"/>
    </location>
</feature>
<feature type="domain" description="HSF-type DNA-binding" evidence="11">
    <location>
        <begin position="195"/>
        <end position="219"/>
    </location>
</feature>
<gene>
    <name evidence="12" type="ORF">TIFTF001_022237</name>
</gene>
<dbReference type="InterPro" id="IPR000232">
    <property type="entry name" value="HSF_DNA-bd"/>
</dbReference>
<dbReference type="Pfam" id="PF00447">
    <property type="entry name" value="HSF_DNA-bind"/>
    <property type="match status" value="1"/>
</dbReference>
<feature type="compositionally biased region" description="Basic and acidic residues" evidence="10">
    <location>
        <begin position="42"/>
        <end position="56"/>
    </location>
</feature>
<evidence type="ECO:0000256" key="10">
    <source>
        <dbReference type="SAM" id="MobiDB-lite"/>
    </source>
</evidence>
<comment type="caution">
    <text evidence="12">The sequence shown here is derived from an EMBL/GenBank/DDBJ whole genome shotgun (WGS) entry which is preliminary data.</text>
</comment>
<dbReference type="PRINTS" id="PR00056">
    <property type="entry name" value="HSFDOMAIN"/>
</dbReference>
<dbReference type="Gramene" id="FCD_00008140-RA">
    <property type="protein sequence ID" value="FCD_00008140-RA:cds"/>
    <property type="gene ID" value="FCD_00008140"/>
</dbReference>
<sequence length="477" mass="52891">MVAVADGCGGGSTSVGCFSPFWNTQLPRMWNGPNDAAEAETSEPHEPELLPVKEEQTTDVLSCGFAGDGSSSSSSPTAEPPESPSPPPPETAAPEEEVEEATKVVKIKEESVELFDDGVEGGDFVNGGCGCSSASSPAAGVSKPMEGLHEAGPPPFLNKTFQMVDDPETDSVVSWSQARDSFVVWDSHEFSKNLLPKSFKHSNFSSFIRQLNTYGFKKVDPDRWEFANEGFQGGKRHLLKNIKRRSKYNKQPQGTQACSDSVKAGLELEIDTLKNDQNCLKVEILNLRQQQKDSQNKLTAAEERIRCAECRQHQMLVFLTKTVKNPTFAQQLIQKRRQKRELDGAEIGKRKRILSTPDPEQLTMQYFLNQNMTDTCKNTQPKQPPFPTNASNELCSSVHDHEEVKEMRGASIGSDVFSVYNVMSDVILDDNSILDEELSANDFKFYNELEDLIEKPRDWGGYLTSLVEQTGCIGTML</sequence>
<evidence type="ECO:0000313" key="12">
    <source>
        <dbReference type="EMBL" id="GMN53086.1"/>
    </source>
</evidence>
<evidence type="ECO:0000256" key="2">
    <source>
        <dbReference type="ARBA" id="ARBA00022553"/>
    </source>
</evidence>
<dbReference type="FunFam" id="1.10.10.10:FF:000057">
    <property type="entry name" value="Heat shock transcription factor 1"/>
    <property type="match status" value="1"/>
</dbReference>
<keyword evidence="13" id="KW-1185">Reference proteome</keyword>
<keyword evidence="3" id="KW-0805">Transcription regulation</keyword>
<keyword evidence="4" id="KW-0346">Stress response</keyword>